<comment type="caution">
    <text evidence="1">The sequence shown here is derived from an EMBL/GenBank/DDBJ whole genome shotgun (WGS) entry which is preliminary data.</text>
</comment>
<accession>A0A2V2W143</accession>
<protein>
    <submittedName>
        <fullName evidence="1">Uncharacterized protein</fullName>
    </submittedName>
</protein>
<proteinExistence type="predicted"/>
<sequence>MLFLTTRKIWCWVAYKEWIWIALTVHRRWICWRHSGRPWPHVSTIRPPERTFFMWPLGWNQMDSGNGFTARSGRRGRTTGMSPFPPLIFNRDENKGTAYGYLTFHGENTTRPVQIDFAEVLGGTRCSVWRLCSPTPKYWCRRPVDGRCSCLRAHPFSDAADNSSPLLLLLA</sequence>
<dbReference type="EMBL" id="PRFC01000200">
    <property type="protein sequence ID" value="PWV01209.1"/>
    <property type="molecule type" value="Genomic_DNA"/>
</dbReference>
<organism evidence="1 2">
    <name type="scientific">Trypanosoma cruzi</name>
    <dbReference type="NCBI Taxonomy" id="5693"/>
    <lineage>
        <taxon>Eukaryota</taxon>
        <taxon>Discoba</taxon>
        <taxon>Euglenozoa</taxon>
        <taxon>Kinetoplastea</taxon>
        <taxon>Metakinetoplastina</taxon>
        <taxon>Trypanosomatida</taxon>
        <taxon>Trypanosomatidae</taxon>
        <taxon>Trypanosoma</taxon>
        <taxon>Schizotrypanum</taxon>
    </lineage>
</organism>
<dbReference type="AlphaFoldDB" id="A0A2V2W143"/>
<reference evidence="1 2" key="1">
    <citation type="journal article" date="2018" name="Microb. Genom.">
        <title>Expanding an expanded genome: long-read sequencing of Trypanosoma cruzi.</title>
        <authorList>
            <person name="Berna L."/>
            <person name="Rodriguez M."/>
            <person name="Chiribao M.L."/>
            <person name="Parodi-Talice A."/>
            <person name="Pita S."/>
            <person name="Rijo G."/>
            <person name="Alvarez-Valin F."/>
            <person name="Robello C."/>
        </authorList>
    </citation>
    <scope>NUCLEOTIDE SEQUENCE [LARGE SCALE GENOMIC DNA]</scope>
    <source>
        <strain evidence="1 2">TCC</strain>
    </source>
</reference>
<gene>
    <name evidence="1" type="ORF">C3747_200g54</name>
</gene>
<evidence type="ECO:0000313" key="1">
    <source>
        <dbReference type="EMBL" id="PWV01209.1"/>
    </source>
</evidence>
<evidence type="ECO:0000313" key="2">
    <source>
        <dbReference type="Proteomes" id="UP000246078"/>
    </source>
</evidence>
<dbReference type="VEuPathDB" id="TriTrypDB:Tc_MARK_7458"/>
<name>A0A2V2W143_TRYCR</name>
<dbReference type="Proteomes" id="UP000246078">
    <property type="component" value="Unassembled WGS sequence"/>
</dbReference>
<dbReference type="VEuPathDB" id="TriTrypDB:C3747_200g54"/>